<dbReference type="Pfam" id="PF12172">
    <property type="entry name" value="zf-ChsH2"/>
    <property type="match status" value="1"/>
</dbReference>
<dbReference type="RefSeq" id="WP_345690584.1">
    <property type="nucleotide sequence ID" value="NZ_BAABIT010000001.1"/>
</dbReference>
<dbReference type="InterPro" id="IPR052513">
    <property type="entry name" value="Thioester_dehydratase-like"/>
</dbReference>
<proteinExistence type="predicted"/>
<evidence type="ECO:0000313" key="5">
    <source>
        <dbReference type="Proteomes" id="UP001595829"/>
    </source>
</evidence>
<feature type="domain" description="FAS1-like dehydratase" evidence="3">
    <location>
        <begin position="25"/>
        <end position="148"/>
    </location>
</feature>
<evidence type="ECO:0000259" key="3">
    <source>
        <dbReference type="Pfam" id="PF13452"/>
    </source>
</evidence>
<feature type="domain" description="ChsH2 rubredoxin-like zinc ribbon" evidence="2">
    <location>
        <begin position="185"/>
        <end position="220"/>
    </location>
</feature>
<organism evidence="4 5">
    <name type="scientific">Streptomyces coeruleoprunus</name>
    <dbReference type="NCBI Taxonomy" id="285563"/>
    <lineage>
        <taxon>Bacteria</taxon>
        <taxon>Bacillati</taxon>
        <taxon>Actinomycetota</taxon>
        <taxon>Actinomycetes</taxon>
        <taxon>Kitasatosporales</taxon>
        <taxon>Streptomycetaceae</taxon>
        <taxon>Streptomyces</taxon>
    </lineage>
</organism>
<dbReference type="InterPro" id="IPR029069">
    <property type="entry name" value="HotDog_dom_sf"/>
</dbReference>
<dbReference type="SUPFAM" id="SSF50249">
    <property type="entry name" value="Nucleic acid-binding proteins"/>
    <property type="match status" value="1"/>
</dbReference>
<feature type="domain" description="ChsH2 C-terminal OB-fold" evidence="1">
    <location>
        <begin position="223"/>
        <end position="285"/>
    </location>
</feature>
<dbReference type="InterPro" id="IPR022002">
    <property type="entry name" value="ChsH2_Znr"/>
</dbReference>
<dbReference type="Pfam" id="PF01796">
    <property type="entry name" value="OB_ChsH2_C"/>
    <property type="match status" value="1"/>
</dbReference>
<comment type="caution">
    <text evidence="4">The sequence shown here is derived from an EMBL/GenBank/DDBJ whole genome shotgun (WGS) entry which is preliminary data.</text>
</comment>
<sequence>MGADPLHARLAPYEGRPAATGGIAKDPVNAPMIRHWCEAVGDTHPAYRGPDAIAPPTMLQVWTMGGLSGNSARSDAYGDLLRLLDEAGYTAVVATDCEQEYLRDLRPGDRPVYDAVIESVSPLKTTGLGAGHFVTTRTDVRDGEGRLVGVHRFRILKYAPGPRRTPQPVAPRPRPVVNRDNAGFWDGVREDRLLVQRCRDCRRLRFPWLPGCTACGSPAWDAVEASGDGTVHSYVVMHHPPLPAFDPPYAVVLVELAEGVRMVSNVVGVPYDKVRIGMPVRLRFERVDDELTLPVFAPKEDGRAR</sequence>
<gene>
    <name evidence="4" type="ORF">ACFPM3_11405</name>
</gene>
<dbReference type="EMBL" id="JBHSJD010000007">
    <property type="protein sequence ID" value="MFC5022738.1"/>
    <property type="molecule type" value="Genomic_DNA"/>
</dbReference>
<keyword evidence="5" id="KW-1185">Reference proteome</keyword>
<protein>
    <submittedName>
        <fullName evidence="4">Bifunctional MaoC family dehydratase N-terminal/OB-fold nucleic acid binding domain-containing protein</fullName>
    </submittedName>
</protein>
<dbReference type="InterPro" id="IPR012340">
    <property type="entry name" value="NA-bd_OB-fold"/>
</dbReference>
<dbReference type="PANTHER" id="PTHR34075">
    <property type="entry name" value="BLR3430 PROTEIN"/>
    <property type="match status" value="1"/>
</dbReference>
<dbReference type="Proteomes" id="UP001595829">
    <property type="component" value="Unassembled WGS sequence"/>
</dbReference>
<dbReference type="InterPro" id="IPR002878">
    <property type="entry name" value="ChsH2_C"/>
</dbReference>
<name>A0ABV9XFJ0_9ACTN</name>
<evidence type="ECO:0000259" key="2">
    <source>
        <dbReference type="Pfam" id="PF12172"/>
    </source>
</evidence>
<evidence type="ECO:0000313" key="4">
    <source>
        <dbReference type="EMBL" id="MFC5022738.1"/>
    </source>
</evidence>
<accession>A0ABV9XFJ0</accession>
<dbReference type="Pfam" id="PF13452">
    <property type="entry name" value="FAS1_DH_region"/>
    <property type="match status" value="1"/>
</dbReference>
<dbReference type="SUPFAM" id="SSF54637">
    <property type="entry name" value="Thioesterase/thiol ester dehydrase-isomerase"/>
    <property type="match status" value="1"/>
</dbReference>
<dbReference type="Gene3D" id="6.10.30.10">
    <property type="match status" value="1"/>
</dbReference>
<reference evidence="5" key="1">
    <citation type="journal article" date="2019" name="Int. J. Syst. Evol. Microbiol.">
        <title>The Global Catalogue of Microorganisms (GCM) 10K type strain sequencing project: providing services to taxonomists for standard genome sequencing and annotation.</title>
        <authorList>
            <consortium name="The Broad Institute Genomics Platform"/>
            <consortium name="The Broad Institute Genome Sequencing Center for Infectious Disease"/>
            <person name="Wu L."/>
            <person name="Ma J."/>
        </authorList>
    </citation>
    <scope>NUCLEOTIDE SEQUENCE [LARGE SCALE GENOMIC DNA]</scope>
    <source>
        <strain evidence="5">CGMCC 4.1648</strain>
    </source>
</reference>
<dbReference type="PANTHER" id="PTHR34075:SF5">
    <property type="entry name" value="BLR3430 PROTEIN"/>
    <property type="match status" value="1"/>
</dbReference>
<dbReference type="Gene3D" id="3.10.129.10">
    <property type="entry name" value="Hotdog Thioesterase"/>
    <property type="match status" value="1"/>
</dbReference>
<dbReference type="InterPro" id="IPR039569">
    <property type="entry name" value="FAS1-like_DH_region"/>
</dbReference>
<evidence type="ECO:0000259" key="1">
    <source>
        <dbReference type="Pfam" id="PF01796"/>
    </source>
</evidence>